<dbReference type="InterPro" id="IPR036855">
    <property type="entry name" value="Znf_CCCH_sf"/>
</dbReference>
<feature type="compositionally biased region" description="Low complexity" evidence="12">
    <location>
        <begin position="419"/>
        <end position="444"/>
    </location>
</feature>
<keyword evidence="9" id="KW-0460">Magnesium</keyword>
<protein>
    <recommendedName>
        <fullName evidence="13">C3H1-type domain-containing protein</fullName>
    </recommendedName>
</protein>
<dbReference type="PANTHER" id="PTHR13058">
    <property type="entry name" value="THREE PRIME REPAIR EXONUCLEASE 1, 2"/>
    <property type="match status" value="1"/>
</dbReference>
<evidence type="ECO:0000256" key="9">
    <source>
        <dbReference type="ARBA" id="ARBA00022842"/>
    </source>
</evidence>
<evidence type="ECO:0000256" key="3">
    <source>
        <dbReference type="ARBA" id="ARBA00022723"/>
    </source>
</evidence>
<dbReference type="PROSITE" id="PS50103">
    <property type="entry name" value="ZF_C3H1"/>
    <property type="match status" value="2"/>
</dbReference>
<keyword evidence="3 11" id="KW-0479">Metal-binding</keyword>
<evidence type="ECO:0000259" key="13">
    <source>
        <dbReference type="PROSITE" id="PS50103"/>
    </source>
</evidence>
<dbReference type="Pfam" id="PF00929">
    <property type="entry name" value="RNase_T"/>
    <property type="match status" value="1"/>
</dbReference>
<name>A0A835QYF4_VANPL</name>
<feature type="domain" description="C3H1-type" evidence="13">
    <location>
        <begin position="537"/>
        <end position="565"/>
    </location>
</feature>
<evidence type="ECO:0000256" key="1">
    <source>
        <dbReference type="ARBA" id="ARBA00001946"/>
    </source>
</evidence>
<comment type="cofactor">
    <cofactor evidence="1">
        <name>Mg(2+)</name>
        <dbReference type="ChEBI" id="CHEBI:18420"/>
    </cofactor>
</comment>
<dbReference type="InterPro" id="IPR012337">
    <property type="entry name" value="RNaseH-like_sf"/>
</dbReference>
<keyword evidence="5 11" id="KW-0863">Zinc-finger</keyword>
<dbReference type="EMBL" id="JADCNL010000005">
    <property type="protein sequence ID" value="KAG0481009.1"/>
    <property type="molecule type" value="Genomic_DNA"/>
</dbReference>
<keyword evidence="2" id="KW-0540">Nuclease</keyword>
<evidence type="ECO:0000256" key="4">
    <source>
        <dbReference type="ARBA" id="ARBA00022737"/>
    </source>
</evidence>
<feature type="domain" description="C3H1-type" evidence="13">
    <location>
        <begin position="575"/>
        <end position="603"/>
    </location>
</feature>
<dbReference type="SMART" id="SM00479">
    <property type="entry name" value="EXOIII"/>
    <property type="match status" value="1"/>
</dbReference>
<dbReference type="InterPro" id="IPR000571">
    <property type="entry name" value="Znf_CCCH"/>
</dbReference>
<evidence type="ECO:0000256" key="8">
    <source>
        <dbReference type="ARBA" id="ARBA00022839"/>
    </source>
</evidence>
<gene>
    <name evidence="14" type="ORF">HPP92_011867</name>
</gene>
<dbReference type="GO" id="GO:0008270">
    <property type="term" value="F:zinc ion binding"/>
    <property type="evidence" value="ECO:0007669"/>
    <property type="project" value="UniProtKB-KW"/>
</dbReference>
<dbReference type="GO" id="GO:0005737">
    <property type="term" value="C:cytoplasm"/>
    <property type="evidence" value="ECO:0007669"/>
    <property type="project" value="TreeGrafter"/>
</dbReference>
<dbReference type="Pfam" id="PF00642">
    <property type="entry name" value="zf-CCCH"/>
    <property type="match status" value="1"/>
</dbReference>
<dbReference type="Proteomes" id="UP000636800">
    <property type="component" value="Chromosome 5"/>
</dbReference>
<comment type="similarity">
    <text evidence="10">Belongs to the exonuclease superfamily. TREX family.</text>
</comment>
<dbReference type="GO" id="GO:0008296">
    <property type="term" value="F:3'-5'-DNA exonuclease activity"/>
    <property type="evidence" value="ECO:0007669"/>
    <property type="project" value="TreeGrafter"/>
</dbReference>
<reference evidence="14 15" key="1">
    <citation type="journal article" date="2020" name="Nat. Food">
        <title>A phased Vanilla planifolia genome enables genetic improvement of flavour and production.</title>
        <authorList>
            <person name="Hasing T."/>
            <person name="Tang H."/>
            <person name="Brym M."/>
            <person name="Khazi F."/>
            <person name="Huang T."/>
            <person name="Chambers A.H."/>
        </authorList>
    </citation>
    <scope>NUCLEOTIDE SEQUENCE [LARGE SCALE GENOMIC DNA]</scope>
    <source>
        <tissue evidence="14">Leaf</tissue>
    </source>
</reference>
<dbReference type="GO" id="GO:0006308">
    <property type="term" value="P:DNA catabolic process"/>
    <property type="evidence" value="ECO:0007669"/>
    <property type="project" value="TreeGrafter"/>
</dbReference>
<proteinExistence type="inferred from homology"/>
<evidence type="ECO:0000256" key="10">
    <source>
        <dbReference type="ARBA" id="ARBA00025769"/>
    </source>
</evidence>
<feature type="zinc finger region" description="C3H1-type" evidence="11">
    <location>
        <begin position="537"/>
        <end position="565"/>
    </location>
</feature>
<dbReference type="OrthoDB" id="838391at2759"/>
<evidence type="ECO:0000256" key="2">
    <source>
        <dbReference type="ARBA" id="ARBA00022722"/>
    </source>
</evidence>
<evidence type="ECO:0000256" key="6">
    <source>
        <dbReference type="ARBA" id="ARBA00022801"/>
    </source>
</evidence>
<comment type="caution">
    <text evidence="14">The sequence shown here is derived from an EMBL/GenBank/DDBJ whole genome shotgun (WGS) entry which is preliminary data.</text>
</comment>
<evidence type="ECO:0000313" key="15">
    <source>
        <dbReference type="Proteomes" id="UP000636800"/>
    </source>
</evidence>
<evidence type="ECO:0000256" key="7">
    <source>
        <dbReference type="ARBA" id="ARBA00022833"/>
    </source>
</evidence>
<keyword evidence="7 11" id="KW-0862">Zinc</keyword>
<keyword evidence="8" id="KW-0269">Exonuclease</keyword>
<dbReference type="InterPro" id="IPR040393">
    <property type="entry name" value="TREX1/2"/>
</dbReference>
<dbReference type="Gene3D" id="4.10.1000.10">
    <property type="entry name" value="Zinc finger, CCCH-type"/>
    <property type="match status" value="2"/>
</dbReference>
<dbReference type="AlphaFoldDB" id="A0A835QYF4"/>
<feature type="compositionally biased region" description="Basic and acidic residues" evidence="12">
    <location>
        <begin position="447"/>
        <end position="457"/>
    </location>
</feature>
<dbReference type="SUPFAM" id="SSF53098">
    <property type="entry name" value="Ribonuclease H-like"/>
    <property type="match status" value="1"/>
</dbReference>
<feature type="region of interest" description="Disordered" evidence="12">
    <location>
        <begin position="419"/>
        <end position="457"/>
    </location>
</feature>
<dbReference type="GO" id="GO:0003676">
    <property type="term" value="F:nucleic acid binding"/>
    <property type="evidence" value="ECO:0007669"/>
    <property type="project" value="InterPro"/>
</dbReference>
<dbReference type="Gene3D" id="3.30.420.10">
    <property type="entry name" value="Ribonuclease H-like superfamily/Ribonuclease H"/>
    <property type="match status" value="1"/>
</dbReference>
<dbReference type="InterPro" id="IPR013520">
    <property type="entry name" value="Ribonucl_H"/>
</dbReference>
<dbReference type="SMART" id="SM00356">
    <property type="entry name" value="ZnF_C3H1"/>
    <property type="match status" value="2"/>
</dbReference>
<keyword evidence="4" id="KW-0677">Repeat</keyword>
<dbReference type="FunFam" id="3.30.420.10:FF:000081">
    <property type="entry name" value="Exonuclease DPD1 chloroplastic/mitochondrial"/>
    <property type="match status" value="1"/>
</dbReference>
<evidence type="ECO:0000256" key="12">
    <source>
        <dbReference type="SAM" id="MobiDB-lite"/>
    </source>
</evidence>
<keyword evidence="6" id="KW-0378">Hydrolase</keyword>
<dbReference type="InterPro" id="IPR036397">
    <property type="entry name" value="RNaseH_sf"/>
</dbReference>
<dbReference type="SUPFAM" id="SSF90229">
    <property type="entry name" value="CCCH zinc finger"/>
    <property type="match status" value="2"/>
</dbReference>
<feature type="zinc finger region" description="C3H1-type" evidence="11">
    <location>
        <begin position="575"/>
        <end position="603"/>
    </location>
</feature>
<dbReference type="CDD" id="cd06127">
    <property type="entry name" value="DEDDh"/>
    <property type="match status" value="1"/>
</dbReference>
<dbReference type="PANTHER" id="PTHR13058:SF19">
    <property type="entry name" value="LD40940P"/>
    <property type="match status" value="1"/>
</dbReference>
<evidence type="ECO:0000256" key="5">
    <source>
        <dbReference type="ARBA" id="ARBA00022771"/>
    </source>
</evidence>
<dbReference type="FunFam" id="4.10.1000.10:FF:000001">
    <property type="entry name" value="zinc finger CCCH domain-containing protein 15-like"/>
    <property type="match status" value="1"/>
</dbReference>
<sequence>MRSSVGSICCLRFFRCHFILFPGKDFIPRMCFLRPLSAKVEGSSQASNSSENLSVHEKNVETLANISNERSDFLEYKSVQHCNIQKNSEYNLPDRPATVLVFDTETTGLSRESGRMIEIAIRDLLGGKNSTFQSLINPRRAVPNAYVHGISSDMVNRPDVPSFEELVPILLQYVSSRQNGERPVLWIAHNGRRFDVPFLIREFNRCSVEIPEDWVFVDTLSLARQLRNPDGSKLSSFSLSSLRERYGIPLVGPAHRAMQDVNVLAYVVQRITYELKLTIPELLQISFRPSDIAKEVKIEESEEASTGMEKECDITPCINPETMTPNTSSSTEGGNASTLIPISDDASADLFEKQRHLMLVELQNLIYHYNEAFLQLQRTISDLDALKEENLMLATENMEILSLVEEQKKYAVYPYSMTLPSSSSSSSSTSTSTSTITASTTTVTDFRPSHPDSEKGKNLVAAGTEETGMTARSVFPKSISIRSSGFLSTKSYPPFGRDPGSVGTRRPLRLRLPTTTALQEEGDGNGEVEVEAYNQGTAKTELCNKWGEMGWCPYAGKCQFAHGIEELRPVVRHPLYKTQICRMLGAGGGCPYGHRCHFRHVANPGSRDR</sequence>
<accession>A0A835QYF4</accession>
<keyword evidence="15" id="KW-1185">Reference proteome</keyword>
<evidence type="ECO:0000256" key="11">
    <source>
        <dbReference type="PROSITE-ProRule" id="PRU00723"/>
    </source>
</evidence>
<evidence type="ECO:0000313" key="14">
    <source>
        <dbReference type="EMBL" id="KAG0481009.1"/>
    </source>
</evidence>
<organism evidence="14 15">
    <name type="scientific">Vanilla planifolia</name>
    <name type="common">Vanilla</name>
    <dbReference type="NCBI Taxonomy" id="51239"/>
    <lineage>
        <taxon>Eukaryota</taxon>
        <taxon>Viridiplantae</taxon>
        <taxon>Streptophyta</taxon>
        <taxon>Embryophyta</taxon>
        <taxon>Tracheophyta</taxon>
        <taxon>Spermatophyta</taxon>
        <taxon>Magnoliopsida</taxon>
        <taxon>Liliopsida</taxon>
        <taxon>Asparagales</taxon>
        <taxon>Orchidaceae</taxon>
        <taxon>Vanilloideae</taxon>
        <taxon>Vanilleae</taxon>
        <taxon>Vanilla</taxon>
    </lineage>
</organism>